<keyword evidence="3" id="KW-1185">Reference proteome</keyword>
<dbReference type="EMBL" id="QGMH01000181">
    <property type="protein sequence ID" value="TVY23430.1"/>
    <property type="molecule type" value="Genomic_DNA"/>
</dbReference>
<sequence length="281" mass="31495">MACTSTPPYQQKMGILYPMAKDLPSASFPLPARIIFHRDLQPPPSNPQPAAVPHAPLASSPVNEPLSSSSPPPPPLRYNNRTVIKDANFTLEEFGESDYEDFDSDDESVIRPHQYEDAESDRAPSIKASPRNDLPNKLYTGIRNMNCETQDILGPELDREAWLKKVQAEKRRKRRSSGSVQKRTFSQSIGSDTDEEDVQPVFEGANEAGSSARRLRRKADNERISLIFDDPPPRIDELEEPESCEEVVEVKGSEDEGQGVDCNLPYYVQDMDVDSDDEDSE</sequence>
<feature type="region of interest" description="Disordered" evidence="1">
    <location>
        <begin position="167"/>
        <end position="281"/>
    </location>
</feature>
<gene>
    <name evidence="2" type="ORF">LHYA1_G008679</name>
</gene>
<feature type="compositionally biased region" description="Low complexity" evidence="1">
    <location>
        <begin position="48"/>
        <end position="69"/>
    </location>
</feature>
<comment type="caution">
    <text evidence="2">The sequence shown here is derived from an EMBL/GenBank/DDBJ whole genome shotgun (WGS) entry which is preliminary data.</text>
</comment>
<accession>A0A8H8QX99</accession>
<dbReference type="AlphaFoldDB" id="A0A8H8QX99"/>
<organism evidence="2 3">
    <name type="scientific">Lachnellula hyalina</name>
    <dbReference type="NCBI Taxonomy" id="1316788"/>
    <lineage>
        <taxon>Eukaryota</taxon>
        <taxon>Fungi</taxon>
        <taxon>Dikarya</taxon>
        <taxon>Ascomycota</taxon>
        <taxon>Pezizomycotina</taxon>
        <taxon>Leotiomycetes</taxon>
        <taxon>Helotiales</taxon>
        <taxon>Lachnaceae</taxon>
        <taxon>Lachnellula</taxon>
    </lineage>
</organism>
<feature type="region of interest" description="Disordered" evidence="1">
    <location>
        <begin position="113"/>
        <end position="134"/>
    </location>
</feature>
<feature type="compositionally biased region" description="Acidic residues" evidence="1">
    <location>
        <begin position="237"/>
        <end position="247"/>
    </location>
</feature>
<evidence type="ECO:0000313" key="2">
    <source>
        <dbReference type="EMBL" id="TVY23430.1"/>
    </source>
</evidence>
<evidence type="ECO:0000313" key="3">
    <source>
        <dbReference type="Proteomes" id="UP000431533"/>
    </source>
</evidence>
<feature type="compositionally biased region" description="Polar residues" evidence="1">
    <location>
        <begin position="177"/>
        <end position="191"/>
    </location>
</feature>
<name>A0A8H8QX99_9HELO</name>
<dbReference type="OrthoDB" id="4186058at2759"/>
<feature type="compositionally biased region" description="Basic and acidic residues" evidence="1">
    <location>
        <begin position="113"/>
        <end position="124"/>
    </location>
</feature>
<feature type="compositionally biased region" description="Acidic residues" evidence="1">
    <location>
        <begin position="271"/>
        <end position="281"/>
    </location>
</feature>
<dbReference type="GeneID" id="41988877"/>
<evidence type="ECO:0000256" key="1">
    <source>
        <dbReference type="SAM" id="MobiDB-lite"/>
    </source>
</evidence>
<dbReference type="RefSeq" id="XP_031002218.1">
    <property type="nucleotide sequence ID" value="XM_031153599.1"/>
</dbReference>
<protein>
    <submittedName>
        <fullName evidence="2">Uncharacterized protein</fullName>
    </submittedName>
</protein>
<reference evidence="2 3" key="1">
    <citation type="submission" date="2018-05" db="EMBL/GenBank/DDBJ databases">
        <title>Genome sequencing and assembly of the regulated plant pathogen Lachnellula willkommii and related sister species for the development of diagnostic species identification markers.</title>
        <authorList>
            <person name="Giroux E."/>
            <person name="Bilodeau G."/>
        </authorList>
    </citation>
    <scope>NUCLEOTIDE SEQUENCE [LARGE SCALE GENOMIC DNA]</scope>
    <source>
        <strain evidence="2 3">CBS 185.66</strain>
    </source>
</reference>
<dbReference type="Proteomes" id="UP000431533">
    <property type="component" value="Unassembled WGS sequence"/>
</dbReference>
<proteinExistence type="predicted"/>
<feature type="region of interest" description="Disordered" evidence="1">
    <location>
        <begin position="38"/>
        <end position="80"/>
    </location>
</feature>